<gene>
    <name evidence="2" type="ORF">V474_15275</name>
</gene>
<feature type="transmembrane region" description="Helical" evidence="1">
    <location>
        <begin position="228"/>
        <end position="256"/>
    </location>
</feature>
<dbReference type="PATRIC" id="fig|1114963.3.peg.1882"/>
<reference evidence="2 3" key="1">
    <citation type="journal article" date="2015" name="G3 (Bethesda)">
        <title>Insights into Ongoing Evolution of the Hexachlorocyclohexane Catabolic Pathway from Comparative Genomics of Ten Sphingomonadaceae Strains.</title>
        <authorList>
            <person name="Pearce S.L."/>
            <person name="Oakeshott J.G."/>
            <person name="Pandey G."/>
        </authorList>
    </citation>
    <scope>NUCLEOTIDE SEQUENCE [LARGE SCALE GENOMIC DNA]</scope>
    <source>
        <strain evidence="2 3">LL02</strain>
    </source>
</reference>
<proteinExistence type="predicted"/>
<dbReference type="EMBL" id="JACU01000004">
    <property type="protein sequence ID" value="KMS56315.1"/>
    <property type="molecule type" value="Genomic_DNA"/>
</dbReference>
<name>A0A0J8APA9_9SPHN</name>
<keyword evidence="1" id="KW-0812">Transmembrane</keyword>
<keyword evidence="3" id="KW-1185">Reference proteome</keyword>
<protein>
    <recommendedName>
        <fullName evidence="4">Flippase-like domain-containing protein</fullName>
    </recommendedName>
</protein>
<evidence type="ECO:0000313" key="2">
    <source>
        <dbReference type="EMBL" id="KMS56315.1"/>
    </source>
</evidence>
<sequence length="325" mass="35440">MPVAAALIAVRIIQEMSLSQTVAAGSLDLPAIQLTPQDRPSNRGRNAVFSILLSLAVIAAVVHETSSIELRRLPAMIPSSPAFWLVFAASYLITPASEWLIFRRLWGIPATGFLALIRKKVYNELLLGYLGEAYFYTWARRRVTLAAAPFGAVKDVAIISAMTGNAVTVVLMALVLPLLGTHALGIDARVLMLSLGVILVISIAAMAFRRRVFSLPKPELWMIGRMHLARIVLSTLLSAVLWHLVLPGVALSWWFYLATLRLLVSRLPLIPNKDLLFAGITVVVLGEERDIGTLMALMAGLILAAHLVLGALVALHDLVNLERRP</sequence>
<evidence type="ECO:0008006" key="4">
    <source>
        <dbReference type="Google" id="ProtNLM"/>
    </source>
</evidence>
<feature type="transmembrane region" description="Helical" evidence="1">
    <location>
        <begin position="190"/>
        <end position="208"/>
    </location>
</feature>
<keyword evidence="1" id="KW-1133">Transmembrane helix</keyword>
<feature type="transmembrane region" description="Helical" evidence="1">
    <location>
        <begin position="156"/>
        <end position="178"/>
    </location>
</feature>
<organism evidence="2 3">
    <name type="scientific">Novosphingobium barchaimii LL02</name>
    <dbReference type="NCBI Taxonomy" id="1114963"/>
    <lineage>
        <taxon>Bacteria</taxon>
        <taxon>Pseudomonadati</taxon>
        <taxon>Pseudomonadota</taxon>
        <taxon>Alphaproteobacteria</taxon>
        <taxon>Sphingomonadales</taxon>
        <taxon>Sphingomonadaceae</taxon>
        <taxon>Novosphingobium</taxon>
    </lineage>
</organism>
<feature type="transmembrane region" description="Helical" evidence="1">
    <location>
        <begin position="294"/>
        <end position="315"/>
    </location>
</feature>
<feature type="transmembrane region" description="Helical" evidence="1">
    <location>
        <begin position="47"/>
        <end position="63"/>
    </location>
</feature>
<dbReference type="AlphaFoldDB" id="A0A0J8APA9"/>
<evidence type="ECO:0000313" key="3">
    <source>
        <dbReference type="Proteomes" id="UP000052268"/>
    </source>
</evidence>
<accession>A0A0J8APA9</accession>
<keyword evidence="1" id="KW-0472">Membrane</keyword>
<dbReference type="Proteomes" id="UP000052268">
    <property type="component" value="Unassembled WGS sequence"/>
</dbReference>
<evidence type="ECO:0000256" key="1">
    <source>
        <dbReference type="SAM" id="Phobius"/>
    </source>
</evidence>
<comment type="caution">
    <text evidence="2">The sequence shown here is derived from an EMBL/GenBank/DDBJ whole genome shotgun (WGS) entry which is preliminary data.</text>
</comment>